<dbReference type="GO" id="GO:0003676">
    <property type="term" value="F:nucleic acid binding"/>
    <property type="evidence" value="ECO:0007669"/>
    <property type="project" value="InterPro"/>
</dbReference>
<keyword evidence="2" id="KW-0540">Nuclease</keyword>
<dbReference type="OrthoDB" id="10250935at2759"/>
<feature type="region of interest" description="Disordered" evidence="7">
    <location>
        <begin position="241"/>
        <end position="274"/>
    </location>
</feature>
<dbReference type="GO" id="GO:0046872">
    <property type="term" value="F:metal ion binding"/>
    <property type="evidence" value="ECO:0007669"/>
    <property type="project" value="UniProtKB-KW"/>
</dbReference>
<evidence type="ECO:0000256" key="3">
    <source>
        <dbReference type="ARBA" id="ARBA00022723"/>
    </source>
</evidence>
<dbReference type="PANTHER" id="PTHR13058">
    <property type="entry name" value="THREE PRIME REPAIR EXONUCLEASE 1, 2"/>
    <property type="match status" value="1"/>
</dbReference>
<evidence type="ECO:0000313" key="8">
    <source>
        <dbReference type="EMBL" id="CAD5225129.1"/>
    </source>
</evidence>
<dbReference type="InterPro" id="IPR040393">
    <property type="entry name" value="TREX1/2"/>
</dbReference>
<comment type="cofactor">
    <cofactor evidence="1">
        <name>Mg(2+)</name>
        <dbReference type="ChEBI" id="CHEBI:18420"/>
    </cofactor>
</comment>
<organism evidence="8 9">
    <name type="scientific">Bursaphelenchus okinawaensis</name>
    <dbReference type="NCBI Taxonomy" id="465554"/>
    <lineage>
        <taxon>Eukaryota</taxon>
        <taxon>Metazoa</taxon>
        <taxon>Ecdysozoa</taxon>
        <taxon>Nematoda</taxon>
        <taxon>Chromadorea</taxon>
        <taxon>Rhabditida</taxon>
        <taxon>Tylenchina</taxon>
        <taxon>Tylenchomorpha</taxon>
        <taxon>Aphelenchoidea</taxon>
        <taxon>Aphelenchoididae</taxon>
        <taxon>Bursaphelenchus</taxon>
    </lineage>
</organism>
<dbReference type="AlphaFoldDB" id="A0A811LD02"/>
<keyword evidence="9" id="KW-1185">Reference proteome</keyword>
<accession>A0A811LD02</accession>
<evidence type="ECO:0000256" key="7">
    <source>
        <dbReference type="SAM" id="MobiDB-lite"/>
    </source>
</evidence>
<evidence type="ECO:0000256" key="2">
    <source>
        <dbReference type="ARBA" id="ARBA00022722"/>
    </source>
</evidence>
<dbReference type="PANTHER" id="PTHR13058:SF19">
    <property type="entry name" value="LD40940P"/>
    <property type="match status" value="1"/>
</dbReference>
<dbReference type="GO" id="GO:0006308">
    <property type="term" value="P:DNA catabolic process"/>
    <property type="evidence" value="ECO:0007669"/>
    <property type="project" value="TreeGrafter"/>
</dbReference>
<dbReference type="Gene3D" id="3.30.420.10">
    <property type="entry name" value="Ribonuclease H-like superfamily/Ribonuclease H"/>
    <property type="match status" value="2"/>
</dbReference>
<sequence>MVTQCETLIFFDLETTGLITQLDRNDPRNPPFARPGDNRDVQKIFDAYDKVDKAGETKLPKIIELSMVAVPRIQFEKHITYLDQNHKSENKDFRLESVPSNVLTLQINPDFKQEEWNEYNQKEQWKYSNLKKEDLIGKLTFKQSWPIINAYLDALPGPVALIAHNGFNFDYRVLLAELRRNNLTSTVFNEKVLFLDTYLAFKDIEKAHHDLIKVVIQSVNWAEISNYIKSVPVPLAQDETMRSDDLEEQQEPMPIDKDGRNGKNSKRQNSIEDFLDEADIEPKETSVLKRPARADIFQTPTKQKVPENNGWKTAPSKLTLNRGFLEKSNIMNPLRFMKHSEWSPAKIHRIKDELFERKSDGSWSFHGHNAERYFFAPGQFKLGNIYRSIYNQSFAEHHAQDDCFALLHICLAYGKDFLVYADKKAVPLTQYYGNSL</sequence>
<evidence type="ECO:0000313" key="9">
    <source>
        <dbReference type="Proteomes" id="UP000614601"/>
    </source>
</evidence>
<dbReference type="InterPro" id="IPR036397">
    <property type="entry name" value="RNaseH_sf"/>
</dbReference>
<evidence type="ECO:0008006" key="10">
    <source>
        <dbReference type="Google" id="ProtNLM"/>
    </source>
</evidence>
<dbReference type="EMBL" id="CAJFCW020000005">
    <property type="protein sequence ID" value="CAG9120461.1"/>
    <property type="molecule type" value="Genomic_DNA"/>
</dbReference>
<reference evidence="8" key="1">
    <citation type="submission" date="2020-09" db="EMBL/GenBank/DDBJ databases">
        <authorList>
            <person name="Kikuchi T."/>
        </authorList>
    </citation>
    <scope>NUCLEOTIDE SEQUENCE</scope>
    <source>
        <strain evidence="8">SH1</strain>
    </source>
</reference>
<evidence type="ECO:0000256" key="1">
    <source>
        <dbReference type="ARBA" id="ARBA00001946"/>
    </source>
</evidence>
<comment type="caution">
    <text evidence="8">The sequence shown here is derived from an EMBL/GenBank/DDBJ whole genome shotgun (WGS) entry which is preliminary data.</text>
</comment>
<keyword evidence="4" id="KW-0378">Hydrolase</keyword>
<keyword evidence="6" id="KW-0460">Magnesium</keyword>
<name>A0A811LD02_9BILA</name>
<dbReference type="Proteomes" id="UP000614601">
    <property type="component" value="Unassembled WGS sequence"/>
</dbReference>
<keyword evidence="3" id="KW-0479">Metal-binding</keyword>
<dbReference type="GO" id="GO:0008296">
    <property type="term" value="F:3'-5'-DNA exonuclease activity"/>
    <property type="evidence" value="ECO:0007669"/>
    <property type="project" value="TreeGrafter"/>
</dbReference>
<dbReference type="EMBL" id="CAJFDH010000005">
    <property type="protein sequence ID" value="CAD5225129.1"/>
    <property type="molecule type" value="Genomic_DNA"/>
</dbReference>
<dbReference type="InterPro" id="IPR012337">
    <property type="entry name" value="RNaseH-like_sf"/>
</dbReference>
<protein>
    <recommendedName>
        <fullName evidence="10">Exonuclease domain-containing protein</fullName>
    </recommendedName>
</protein>
<gene>
    <name evidence="8" type="ORF">BOKJ2_LOCUS11424</name>
</gene>
<evidence type="ECO:0000256" key="6">
    <source>
        <dbReference type="ARBA" id="ARBA00022842"/>
    </source>
</evidence>
<dbReference type="SUPFAM" id="SSF53098">
    <property type="entry name" value="Ribonuclease H-like"/>
    <property type="match status" value="1"/>
</dbReference>
<dbReference type="Proteomes" id="UP000783686">
    <property type="component" value="Unassembled WGS sequence"/>
</dbReference>
<keyword evidence="5" id="KW-0269">Exonuclease</keyword>
<proteinExistence type="predicted"/>
<evidence type="ECO:0000256" key="4">
    <source>
        <dbReference type="ARBA" id="ARBA00022801"/>
    </source>
</evidence>
<evidence type="ECO:0000256" key="5">
    <source>
        <dbReference type="ARBA" id="ARBA00022839"/>
    </source>
</evidence>
<dbReference type="GO" id="GO:0005737">
    <property type="term" value="C:cytoplasm"/>
    <property type="evidence" value="ECO:0007669"/>
    <property type="project" value="TreeGrafter"/>
</dbReference>